<evidence type="ECO:0000313" key="13">
    <source>
        <dbReference type="Proteomes" id="UP000593910"/>
    </source>
</evidence>
<dbReference type="Gene3D" id="3.30.110.120">
    <property type="match status" value="1"/>
</dbReference>
<dbReference type="Pfam" id="PF01300">
    <property type="entry name" value="Sua5_yciO_yrdC"/>
    <property type="match status" value="1"/>
</dbReference>
<evidence type="ECO:0000256" key="3">
    <source>
        <dbReference type="ARBA" id="ARBA00022598"/>
    </source>
</evidence>
<comment type="catalytic activity">
    <reaction evidence="9">
        <text>an acyl phosphate + H2O = a carboxylate + phosphate + H(+)</text>
        <dbReference type="Rhea" id="RHEA:14965"/>
        <dbReference type="ChEBI" id="CHEBI:15377"/>
        <dbReference type="ChEBI" id="CHEBI:15378"/>
        <dbReference type="ChEBI" id="CHEBI:29067"/>
        <dbReference type="ChEBI" id="CHEBI:43474"/>
        <dbReference type="ChEBI" id="CHEBI:59918"/>
        <dbReference type="EC" id="3.6.1.7"/>
    </reaction>
</comment>
<keyword evidence="5" id="KW-0863">Zinc-finger</keyword>
<dbReference type="EC" id="6.2.-.-" evidence="8"/>
<evidence type="ECO:0000256" key="7">
    <source>
        <dbReference type="ARBA" id="ARBA00048220"/>
    </source>
</evidence>
<dbReference type="GO" id="GO:0003725">
    <property type="term" value="F:double-stranded RNA binding"/>
    <property type="evidence" value="ECO:0007669"/>
    <property type="project" value="InterPro"/>
</dbReference>
<dbReference type="Gene3D" id="3.30.420.40">
    <property type="match status" value="1"/>
</dbReference>
<dbReference type="InterPro" id="IPR017968">
    <property type="entry name" value="Acylphosphatase_CS"/>
</dbReference>
<dbReference type="PROSITE" id="PS51160">
    <property type="entry name" value="ACYLPHOSPHATASE_3"/>
    <property type="match status" value="1"/>
</dbReference>
<dbReference type="Pfam" id="PF22521">
    <property type="entry name" value="HypF_C_2"/>
    <property type="match status" value="1"/>
</dbReference>
<dbReference type="SUPFAM" id="SSF54975">
    <property type="entry name" value="Acylphosphatase/BLUF domain-like"/>
    <property type="match status" value="1"/>
</dbReference>
<dbReference type="GO" id="GO:0016874">
    <property type="term" value="F:ligase activity"/>
    <property type="evidence" value="ECO:0007669"/>
    <property type="project" value="UniProtKB-UniRule"/>
</dbReference>
<dbReference type="PANTHER" id="PTHR42959">
    <property type="entry name" value="CARBAMOYLTRANSFERASE"/>
    <property type="match status" value="1"/>
</dbReference>
<evidence type="ECO:0000256" key="9">
    <source>
        <dbReference type="PROSITE-ProRule" id="PRU00520"/>
    </source>
</evidence>
<evidence type="ECO:0000259" key="11">
    <source>
        <dbReference type="PROSITE" id="PS51163"/>
    </source>
</evidence>
<dbReference type="GO" id="GO:0008270">
    <property type="term" value="F:zinc ion binding"/>
    <property type="evidence" value="ECO:0007669"/>
    <property type="project" value="UniProtKB-KW"/>
</dbReference>
<dbReference type="NCBIfam" id="TIGR00143">
    <property type="entry name" value="hypF"/>
    <property type="match status" value="1"/>
</dbReference>
<dbReference type="Pfam" id="PF00708">
    <property type="entry name" value="Acylphosphatase"/>
    <property type="match status" value="1"/>
</dbReference>
<dbReference type="PROSITE" id="PS00150">
    <property type="entry name" value="ACYLPHOSPHATASE_1"/>
    <property type="match status" value="1"/>
</dbReference>
<evidence type="ECO:0000259" key="10">
    <source>
        <dbReference type="PROSITE" id="PS51160"/>
    </source>
</evidence>
<dbReference type="RefSeq" id="WP_193112677.1">
    <property type="nucleotide sequence ID" value="NZ_CP041165.1"/>
</dbReference>
<dbReference type="PROSITE" id="PS51163">
    <property type="entry name" value="YRDC"/>
    <property type="match status" value="1"/>
</dbReference>
<dbReference type="GO" id="GO:0003998">
    <property type="term" value="F:acylphosphatase activity"/>
    <property type="evidence" value="ECO:0007669"/>
    <property type="project" value="UniProtKB-EC"/>
</dbReference>
<dbReference type="InterPro" id="IPR055128">
    <property type="entry name" value="HypF_C_2"/>
</dbReference>
<dbReference type="UniPathway" id="UPA00335"/>
<keyword evidence="3" id="KW-0436">Ligase</keyword>
<keyword evidence="12" id="KW-0808">Transferase</keyword>
<dbReference type="AlphaFoldDB" id="A0A7M1AV97"/>
<keyword evidence="13" id="KW-1185">Reference proteome</keyword>
<dbReference type="Gene3D" id="3.30.420.360">
    <property type="match status" value="1"/>
</dbReference>
<keyword evidence="6" id="KW-0862">Zinc</keyword>
<sequence>MKNISKKRLRLDIAGVVQGVGFRPFVYQLSLKHSLSGYVLNSGEGVVIEVEGLNSSIESFLEELKEKHPPLARIDRIELQTLELQNTQEFSIVRSNNTDVTTMLSPDISMCQDCRDEMQDPTNRRYKYPFINCTNCGPRYSIVKELPYDRKNTSMQEFEMCLECQKEYGEPTDRRFHAQPISCFHCGPALNFSIEEFVSYINDGKILALKGLGGFHIVCDATNDQAVQELRKHKNRPTKPFAVMFKDIEAIKNVAYLSEKDEELILSKERPIVIVRKKENSSLSSLIAPYIDRVGVFLPYTPLHELILEKLEHPIVATSANLGDEPIITDEEELYKKLPFLYKALSHNREIVNACDDSVVCSIEEKQMVLRDARGFTPQSFHQKHTSAKKILALGGHQKSTITLAFENHMILSPHIGDLNSLEAFEYFLRTLDTFKRLYNFEPDIIVCDKHPHYETSKWAKSYIAEHKDVELLEVQHHYAHALACMAEYNLEDEALAFCFDGTGYGDDATLWGGEVLRVSPSEYKRLYHLQQLSLLGGEKAVKEPKRVALSLLFESFTKEEILKMEHEVVNSFSKEEIENYHLMHTKQLNSPKSSSIGRLFDAIYVFGANLNDLSYEGESGLIVEKCAQEHKSDASYPYRINNEIIEFKEMVVEILNEKEKALIASKFINTLKNIIVEIALKHPELPVILSGGVFQNKTLLEKTIAAFEKNNIRYYFQSKTAINDGGISLGQAYYALHMAKER</sequence>
<evidence type="ECO:0000256" key="8">
    <source>
        <dbReference type="PIRNR" id="PIRNR006256"/>
    </source>
</evidence>
<dbReference type="InterPro" id="IPR051060">
    <property type="entry name" value="Carbamoyltrans_HypF-like"/>
</dbReference>
<dbReference type="InterPro" id="IPR036046">
    <property type="entry name" value="Acylphosphatase-like_dom_sf"/>
</dbReference>
<dbReference type="Pfam" id="PF17788">
    <property type="entry name" value="HypF_C"/>
    <property type="match status" value="1"/>
</dbReference>
<protein>
    <recommendedName>
        <fullName evidence="8">Carbamoyltransferase</fullName>
        <ecNumber evidence="8">6.2.-.-</ecNumber>
    </recommendedName>
</protein>
<feature type="domain" description="Acylphosphatase-like" evidence="10">
    <location>
        <begin position="8"/>
        <end position="94"/>
    </location>
</feature>
<dbReference type="Pfam" id="PF07503">
    <property type="entry name" value="zf-HYPF"/>
    <property type="match status" value="2"/>
</dbReference>
<evidence type="ECO:0000256" key="2">
    <source>
        <dbReference type="ARBA" id="ARBA00008097"/>
    </source>
</evidence>
<name>A0A7M1AV97_9BACT</name>
<dbReference type="PIRSF" id="PIRSF006256">
    <property type="entry name" value="CMPcnvr_hdrg_mat"/>
    <property type="match status" value="1"/>
</dbReference>
<proteinExistence type="inferred from homology"/>
<dbReference type="KEGG" id="smax:FJR03_06245"/>
<keyword evidence="4" id="KW-0479">Metal-binding</keyword>
<feature type="active site" evidence="9">
    <location>
        <position position="23"/>
    </location>
</feature>
<comment type="catalytic activity">
    <reaction evidence="7">
        <text>C-terminal L-cysteinyl-[HypE protein] + carbamoyl phosphate + ATP + H2O = C-terminal S-carboxamide-L-cysteinyl-[HypE protein] + AMP + phosphate + diphosphate + H(+)</text>
        <dbReference type="Rhea" id="RHEA:55636"/>
        <dbReference type="Rhea" id="RHEA-COMP:14247"/>
        <dbReference type="Rhea" id="RHEA-COMP:14392"/>
        <dbReference type="ChEBI" id="CHEBI:15377"/>
        <dbReference type="ChEBI" id="CHEBI:15378"/>
        <dbReference type="ChEBI" id="CHEBI:30616"/>
        <dbReference type="ChEBI" id="CHEBI:33019"/>
        <dbReference type="ChEBI" id="CHEBI:43474"/>
        <dbReference type="ChEBI" id="CHEBI:58228"/>
        <dbReference type="ChEBI" id="CHEBI:76913"/>
        <dbReference type="ChEBI" id="CHEBI:139126"/>
        <dbReference type="ChEBI" id="CHEBI:456215"/>
    </reaction>
</comment>
<dbReference type="InterPro" id="IPR041440">
    <property type="entry name" value="HypF_C"/>
</dbReference>
<dbReference type="InterPro" id="IPR006070">
    <property type="entry name" value="Sua5-like_dom"/>
</dbReference>
<dbReference type="GO" id="GO:0051604">
    <property type="term" value="P:protein maturation"/>
    <property type="evidence" value="ECO:0007669"/>
    <property type="project" value="TreeGrafter"/>
</dbReference>
<organism evidence="12 13">
    <name type="scientific">Sulfurimonas marina</name>
    <dbReference type="NCBI Taxonomy" id="2590551"/>
    <lineage>
        <taxon>Bacteria</taxon>
        <taxon>Pseudomonadati</taxon>
        <taxon>Campylobacterota</taxon>
        <taxon>Epsilonproteobacteria</taxon>
        <taxon>Campylobacterales</taxon>
        <taxon>Sulfurimonadaceae</taxon>
        <taxon>Sulfurimonas</taxon>
    </lineage>
</organism>
<dbReference type="Proteomes" id="UP000593910">
    <property type="component" value="Chromosome"/>
</dbReference>
<dbReference type="PANTHER" id="PTHR42959:SF1">
    <property type="entry name" value="CARBAMOYLTRANSFERASE HYPF"/>
    <property type="match status" value="1"/>
</dbReference>
<dbReference type="InterPro" id="IPR011125">
    <property type="entry name" value="Znf_HypF"/>
</dbReference>
<gene>
    <name evidence="12" type="primary">hypF</name>
    <name evidence="12" type="ORF">FJR03_06245</name>
</gene>
<reference evidence="12 13" key="1">
    <citation type="submission" date="2019-06" db="EMBL/GenBank/DDBJ databases">
        <title>Sulfurimonas gotlandica sp. nov., a chemoautotrophic and psychrotolerant epsilonproteobacterium isolated from a pelagic redoxcline, and an emended description of the genus Sulfurimonas.</title>
        <authorList>
            <person name="Wang S."/>
            <person name="Jiang L."/>
            <person name="Shao Z."/>
        </authorList>
    </citation>
    <scope>NUCLEOTIDE SEQUENCE [LARGE SCALE GENOMIC DNA]</scope>
    <source>
        <strain evidence="12 13">B2</strain>
    </source>
</reference>
<feature type="active site" evidence="9">
    <location>
        <position position="41"/>
    </location>
</feature>
<evidence type="ECO:0000256" key="4">
    <source>
        <dbReference type="ARBA" id="ARBA00022723"/>
    </source>
</evidence>
<dbReference type="InterPro" id="IPR017945">
    <property type="entry name" value="DHBP_synth_RibB-like_a/b_dom"/>
</dbReference>
<accession>A0A7M1AV97</accession>
<feature type="domain" description="YrdC-like" evidence="11">
    <location>
        <begin position="191"/>
        <end position="375"/>
    </location>
</feature>
<evidence type="ECO:0000256" key="6">
    <source>
        <dbReference type="ARBA" id="ARBA00022833"/>
    </source>
</evidence>
<dbReference type="InterPro" id="IPR004421">
    <property type="entry name" value="Carbamoyltransferase_HypF"/>
</dbReference>
<dbReference type="InterPro" id="IPR001792">
    <property type="entry name" value="Acylphosphatase-like_dom"/>
</dbReference>
<comment type="pathway">
    <text evidence="1">Protein modification; [NiFe] hydrogenase maturation.</text>
</comment>
<keyword evidence="9" id="KW-0378">Hydrolase</keyword>
<comment type="similarity">
    <text evidence="2 8">Belongs to the carbamoyltransferase HypF family.</text>
</comment>
<dbReference type="Gene3D" id="3.90.870.50">
    <property type="match status" value="1"/>
</dbReference>
<evidence type="ECO:0000256" key="1">
    <source>
        <dbReference type="ARBA" id="ARBA00004711"/>
    </source>
</evidence>
<evidence type="ECO:0000256" key="5">
    <source>
        <dbReference type="ARBA" id="ARBA00022771"/>
    </source>
</evidence>
<dbReference type="EMBL" id="CP041165">
    <property type="protein sequence ID" value="QOP41363.1"/>
    <property type="molecule type" value="Genomic_DNA"/>
</dbReference>
<dbReference type="GO" id="GO:0016743">
    <property type="term" value="F:carboxyl- or carbamoyltransferase activity"/>
    <property type="evidence" value="ECO:0007669"/>
    <property type="project" value="UniProtKB-UniRule"/>
</dbReference>
<evidence type="ECO:0000313" key="12">
    <source>
        <dbReference type="EMBL" id="QOP41363.1"/>
    </source>
</evidence>
<dbReference type="SUPFAM" id="SSF55821">
    <property type="entry name" value="YrdC/RibB"/>
    <property type="match status" value="1"/>
</dbReference>